<evidence type="ECO:0000313" key="1">
    <source>
        <dbReference type="EMBL" id="OHT54961.1"/>
    </source>
</evidence>
<dbReference type="AlphaFoldDB" id="A0AB73LH53"/>
<gene>
    <name evidence="1" type="ORF">BKG62_01855</name>
</gene>
<dbReference type="Proteomes" id="UP000180113">
    <property type="component" value="Unassembled WGS sequence"/>
</dbReference>
<dbReference type="RefSeq" id="WP_070930254.1">
    <property type="nucleotide sequence ID" value="NZ_MLHW01000001.1"/>
</dbReference>
<organism evidence="1 2">
    <name type="scientific">Mycobacteroides chelonae</name>
    <name type="common">Mycobacterium chelonae</name>
    <dbReference type="NCBI Taxonomy" id="1774"/>
    <lineage>
        <taxon>Bacteria</taxon>
        <taxon>Bacillati</taxon>
        <taxon>Actinomycetota</taxon>
        <taxon>Actinomycetes</taxon>
        <taxon>Mycobacteriales</taxon>
        <taxon>Mycobacteriaceae</taxon>
        <taxon>Mycobacteroides</taxon>
    </lineage>
</organism>
<dbReference type="EMBL" id="MLHW01000001">
    <property type="protein sequence ID" value="OHT54961.1"/>
    <property type="molecule type" value="Genomic_DNA"/>
</dbReference>
<proteinExistence type="predicted"/>
<protein>
    <submittedName>
        <fullName evidence="1">Uncharacterized protein</fullName>
    </submittedName>
</protein>
<accession>A0AB73LH53</accession>
<sequence>MEVLISDYGVPTRVGHRDKGGIYIQQGKSWVMLSSAEIDRLRAFMDQPAYESITPAKWMHQ</sequence>
<evidence type="ECO:0000313" key="2">
    <source>
        <dbReference type="Proteomes" id="UP000180113"/>
    </source>
</evidence>
<reference evidence="1 2" key="1">
    <citation type="submission" date="2016-10" db="EMBL/GenBank/DDBJ databases">
        <title>Evaluation of Human, Animal and Environmental Mycobacterium chelonae Isolates by Core Genome Phylogenomic Analysis, Targeted Gene Comparison, and Anti-microbial Susceptibility Patterns: A Tale of Mistaken Identities.</title>
        <authorList>
            <person name="Fogelson S.B."/>
            <person name="Camus A.C."/>
            <person name="Lorenz W."/>
            <person name="Vasireddy R."/>
            <person name="Vasireddy S."/>
            <person name="Smith T."/>
            <person name="Brown-Elliott B.A."/>
            <person name="Wallace R.J.Jr."/>
            <person name="Hasan N.A."/>
            <person name="Reischl U."/>
            <person name="Sanchez S."/>
        </authorList>
    </citation>
    <scope>NUCLEOTIDE SEQUENCE [LARGE SCALE GENOMIC DNA]</scope>
    <source>
        <strain evidence="1 2">42895</strain>
    </source>
</reference>
<name>A0AB73LH53_MYCCH</name>
<comment type="caution">
    <text evidence="1">The sequence shown here is derived from an EMBL/GenBank/DDBJ whole genome shotgun (WGS) entry which is preliminary data.</text>
</comment>